<proteinExistence type="predicted"/>
<sequence>MKQKVTADKGFFSRLKSVFGNPEQCPEIALTEAFHLSKESAKIPLEKCISGITLDYGGRTLSLVREQFVGDAHGGDGSAFLLLNPKKFQTRISGFVRVSAGDHLIVGLEDEHQQAMLDLPASGAQRLFSIAHEGDVLIFKDLTGDPGTILTPIDEDELNITARRIANLREIYRIYGGPIQPLPSEQALKDLNKVNDLLEREPLRPRDTRGRPGGVVSLPKKMVPIIVGDLHAQVDNLLTLLTQNQFLEAMSQGKATMVILGDAVHSEMDGHMEEMESSLLIMDLILRLKLWFPQQVFYVRGNHDSFAEEIGKEGIPQGLLWARALREARGDAYKKAMDRFYELLPFVVLSKSYVACHAAPPRGKVDMDMLINIHKYPGLIREVTCNRLSRPNRPAGYTKGDVKRFRRTLKLSGKAELFVGHTPLTRHDTLWSNVGGIEHHDVVFSGNIPWIGVYTSANGEMIPLRYRSETLLPIINGMSDVALYDELGPVDTNPIGPVVPEKAPIKARGERFGDSK</sequence>
<dbReference type="AlphaFoldDB" id="A0A9E4K794"/>
<organism evidence="2 3">
    <name type="scientific">Candidatus Thiodiazotropha lotti</name>
    <dbReference type="NCBI Taxonomy" id="2792787"/>
    <lineage>
        <taxon>Bacteria</taxon>
        <taxon>Pseudomonadati</taxon>
        <taxon>Pseudomonadota</taxon>
        <taxon>Gammaproteobacteria</taxon>
        <taxon>Chromatiales</taxon>
        <taxon>Sedimenticolaceae</taxon>
        <taxon>Candidatus Thiodiazotropha</taxon>
    </lineage>
</organism>
<name>A0A9E4K794_9GAMM</name>
<protein>
    <submittedName>
        <fullName evidence="2">Metallophosphoesterase</fullName>
    </submittedName>
</protein>
<dbReference type="InterPro" id="IPR029052">
    <property type="entry name" value="Metallo-depent_PP-like"/>
</dbReference>
<dbReference type="SUPFAM" id="SSF56300">
    <property type="entry name" value="Metallo-dependent phosphatases"/>
    <property type="match status" value="1"/>
</dbReference>
<dbReference type="EMBL" id="JAEPDI010000012">
    <property type="protein sequence ID" value="MCG7940196.1"/>
    <property type="molecule type" value="Genomic_DNA"/>
</dbReference>
<evidence type="ECO:0000259" key="1">
    <source>
        <dbReference type="Pfam" id="PF00149"/>
    </source>
</evidence>
<evidence type="ECO:0000313" key="3">
    <source>
        <dbReference type="Proteomes" id="UP000886687"/>
    </source>
</evidence>
<dbReference type="Pfam" id="PF00149">
    <property type="entry name" value="Metallophos"/>
    <property type="match status" value="1"/>
</dbReference>
<comment type="caution">
    <text evidence="2">The sequence shown here is derived from an EMBL/GenBank/DDBJ whole genome shotgun (WGS) entry which is preliminary data.</text>
</comment>
<dbReference type="InterPro" id="IPR004843">
    <property type="entry name" value="Calcineurin-like_PHP"/>
</dbReference>
<feature type="domain" description="Calcineurin-like phosphoesterase" evidence="1">
    <location>
        <begin position="225"/>
        <end position="426"/>
    </location>
</feature>
<evidence type="ECO:0000313" key="2">
    <source>
        <dbReference type="EMBL" id="MCG7940196.1"/>
    </source>
</evidence>
<accession>A0A9E4K794</accession>
<gene>
    <name evidence="2" type="ORF">JAZ04_15280</name>
</gene>
<reference evidence="2" key="1">
    <citation type="journal article" date="2021" name="Proc. Natl. Acad. Sci. U.S.A.">
        <title>Global biogeography of chemosynthetic symbionts reveals both localized and globally distributed symbiont groups. .</title>
        <authorList>
            <person name="Osvatic J.T."/>
            <person name="Wilkins L.G.E."/>
            <person name="Leibrecht L."/>
            <person name="Leray M."/>
            <person name="Zauner S."/>
            <person name="Polzin J."/>
            <person name="Camacho Y."/>
            <person name="Gros O."/>
            <person name="van Gils J.A."/>
            <person name="Eisen J.A."/>
            <person name="Petersen J.M."/>
            <person name="Yuen B."/>
        </authorList>
    </citation>
    <scope>NUCLEOTIDE SEQUENCE</scope>
    <source>
        <strain evidence="2">MAGL173</strain>
    </source>
</reference>
<dbReference type="GO" id="GO:0016787">
    <property type="term" value="F:hydrolase activity"/>
    <property type="evidence" value="ECO:0007669"/>
    <property type="project" value="InterPro"/>
</dbReference>
<dbReference type="Proteomes" id="UP000886687">
    <property type="component" value="Unassembled WGS sequence"/>
</dbReference>
<dbReference type="Gene3D" id="3.60.21.10">
    <property type="match status" value="1"/>
</dbReference>